<name>A0A840EYZ2_9ACTN</name>
<gene>
    <name evidence="2" type="ORF">BKA16_002096</name>
</gene>
<evidence type="ECO:0000313" key="3">
    <source>
        <dbReference type="Proteomes" id="UP000551501"/>
    </source>
</evidence>
<proteinExistence type="predicted"/>
<evidence type="ECO:0000256" key="1">
    <source>
        <dbReference type="SAM" id="Phobius"/>
    </source>
</evidence>
<sequence length="194" mass="20797">MADKPRILQDGKDLIWSLIALGVIILVVAGIAGSCSWGFGSDASEQKVPHFDVSEGLHADASAMPFPIREPTVPRAWQPNSGSTQEIGDKLSSNVGWITEGGAYVQLTQTDATEEKLVRSLLGDEVSGTGTQDIGGQMWVTYENLEDHQKAWIVDLGDVRVGVKSRGRDESMRVLADGVMAAQPIASDRPKPIG</sequence>
<dbReference type="RefSeq" id="WP_183370576.1">
    <property type="nucleotide sequence ID" value="NZ_BAABHL010000065.1"/>
</dbReference>
<comment type="caution">
    <text evidence="2">The sequence shown here is derived from an EMBL/GenBank/DDBJ whole genome shotgun (WGS) entry which is preliminary data.</text>
</comment>
<evidence type="ECO:0000313" key="2">
    <source>
        <dbReference type="EMBL" id="MBB4135544.1"/>
    </source>
</evidence>
<evidence type="ECO:0008006" key="4">
    <source>
        <dbReference type="Google" id="ProtNLM"/>
    </source>
</evidence>
<keyword evidence="1" id="KW-0472">Membrane</keyword>
<keyword evidence="3" id="KW-1185">Reference proteome</keyword>
<dbReference type="AlphaFoldDB" id="A0A840EYZ2"/>
<keyword evidence="1" id="KW-0812">Transmembrane</keyword>
<dbReference type="Proteomes" id="UP000551501">
    <property type="component" value="Unassembled WGS sequence"/>
</dbReference>
<keyword evidence="1" id="KW-1133">Transmembrane helix</keyword>
<dbReference type="EMBL" id="JACIFP010000001">
    <property type="protein sequence ID" value="MBB4135544.1"/>
    <property type="molecule type" value="Genomic_DNA"/>
</dbReference>
<reference evidence="2 3" key="1">
    <citation type="submission" date="2020-08" db="EMBL/GenBank/DDBJ databases">
        <title>Sequencing the genomes of 1000 actinobacteria strains.</title>
        <authorList>
            <person name="Klenk H.-P."/>
        </authorList>
    </citation>
    <scope>NUCLEOTIDE SEQUENCE [LARGE SCALE GENOMIC DNA]</scope>
    <source>
        <strain evidence="2 3">DSM 45298</strain>
    </source>
</reference>
<organism evidence="2 3">
    <name type="scientific">Gordonia humi</name>
    <dbReference type="NCBI Taxonomy" id="686429"/>
    <lineage>
        <taxon>Bacteria</taxon>
        <taxon>Bacillati</taxon>
        <taxon>Actinomycetota</taxon>
        <taxon>Actinomycetes</taxon>
        <taxon>Mycobacteriales</taxon>
        <taxon>Gordoniaceae</taxon>
        <taxon>Gordonia</taxon>
    </lineage>
</organism>
<dbReference type="Pfam" id="PF14030">
    <property type="entry name" value="DUF4245"/>
    <property type="match status" value="1"/>
</dbReference>
<feature type="transmembrane region" description="Helical" evidence="1">
    <location>
        <begin position="14"/>
        <end position="39"/>
    </location>
</feature>
<dbReference type="InterPro" id="IPR025339">
    <property type="entry name" value="DUF4245"/>
</dbReference>
<dbReference type="PROSITE" id="PS51257">
    <property type="entry name" value="PROKAR_LIPOPROTEIN"/>
    <property type="match status" value="1"/>
</dbReference>
<accession>A0A840EYZ2</accession>
<protein>
    <recommendedName>
        <fullName evidence="4">DUF4245 domain-containing protein</fullName>
    </recommendedName>
</protein>